<sequence length="213" mass="23740">MGCYSPLGGIEWGIIPNFSITLQFITRCIFMNDWATLTSKNATTGLLAREQRMGIYYMCDQIGEGERVCQSTINMAFPHSYKAAGALAIVSCILLVLCFVAFMVGLYSMRKCPDIFSGKYFAVVAIFMWISTLCHILSYTIFGTYIETNYYHVRPFYDSTLTLGGWYQMMGGSGNSLVVAALLTVAAGMVSRRQRENMCSNGQTNPAVEMEKQ</sequence>
<organism evidence="1 2">
    <name type="scientific">Owenia fusiformis</name>
    <name type="common">Polychaete worm</name>
    <dbReference type="NCBI Taxonomy" id="6347"/>
    <lineage>
        <taxon>Eukaryota</taxon>
        <taxon>Metazoa</taxon>
        <taxon>Spiralia</taxon>
        <taxon>Lophotrochozoa</taxon>
        <taxon>Annelida</taxon>
        <taxon>Polychaeta</taxon>
        <taxon>Sedentaria</taxon>
        <taxon>Canalipalpata</taxon>
        <taxon>Sabellida</taxon>
        <taxon>Oweniida</taxon>
        <taxon>Oweniidae</taxon>
        <taxon>Owenia</taxon>
    </lineage>
</organism>
<protein>
    <submittedName>
        <fullName evidence="1">Uncharacterized protein</fullName>
    </submittedName>
</protein>
<dbReference type="EMBL" id="CAIIXF020000011">
    <property type="protein sequence ID" value="CAH1799587.1"/>
    <property type="molecule type" value="Genomic_DNA"/>
</dbReference>
<dbReference type="AlphaFoldDB" id="A0A8J1TBR8"/>
<proteinExistence type="predicted"/>
<reference evidence="1" key="1">
    <citation type="submission" date="2022-03" db="EMBL/GenBank/DDBJ databases">
        <authorList>
            <person name="Martin C."/>
        </authorList>
    </citation>
    <scope>NUCLEOTIDE SEQUENCE</scope>
</reference>
<dbReference type="Gene3D" id="1.20.140.150">
    <property type="match status" value="1"/>
</dbReference>
<name>A0A8J1TBR8_OWEFU</name>
<comment type="caution">
    <text evidence="1">The sequence shown here is derived from an EMBL/GenBank/DDBJ whole genome shotgun (WGS) entry which is preliminary data.</text>
</comment>
<dbReference type="Proteomes" id="UP000749559">
    <property type="component" value="Unassembled WGS sequence"/>
</dbReference>
<evidence type="ECO:0000313" key="1">
    <source>
        <dbReference type="EMBL" id="CAH1799587.1"/>
    </source>
</evidence>
<accession>A0A8J1TBR8</accession>
<evidence type="ECO:0000313" key="2">
    <source>
        <dbReference type="Proteomes" id="UP000749559"/>
    </source>
</evidence>
<keyword evidence="2" id="KW-1185">Reference proteome</keyword>
<gene>
    <name evidence="1" type="ORF">OFUS_LOCUS23582</name>
</gene>